<dbReference type="EMBL" id="HBUF01431156">
    <property type="protein sequence ID" value="CAG6741960.1"/>
    <property type="molecule type" value="Transcribed_RNA"/>
</dbReference>
<dbReference type="Gene3D" id="3.60.10.10">
    <property type="entry name" value="Endonuclease/exonuclease/phosphatase"/>
    <property type="match status" value="1"/>
</dbReference>
<dbReference type="PANTHER" id="PTHR19446">
    <property type="entry name" value="REVERSE TRANSCRIPTASES"/>
    <property type="match status" value="1"/>
</dbReference>
<protein>
    <submittedName>
        <fullName evidence="1">Craniofacial development protein 2</fullName>
    </submittedName>
</protein>
<proteinExistence type="predicted"/>
<dbReference type="SUPFAM" id="SSF56219">
    <property type="entry name" value="DNase I-like"/>
    <property type="match status" value="1"/>
</dbReference>
<sequence length="542" mass="63251">MKVNSGSIIYGDCGETHELGTGFFVHDTLMDAVKEFKSVHNRLSMMTVAAQWFDITFLNVHAPCEDAEDEVKDQFYGQLEMTYNAVPRRNIIVVLGDLNAKFGKENVFIPTIGNHSLHDTTNDNGGRFINFALGNNIIIASTKFEHKNIHKGTWVAPNGTTVNQIDHIAIQKRFINSIKDVRTYRGADCDSDHFMVVARMNIKLKKMNRGNHKKMNFCVSNFNDMGTRERYVTAIETRIAQEPTEEVQGSVNENWKDIREAIHEVSRSTLNKRRKKNKCWFNEACTAKVEERKAAKLRWLDDGGNETIKQEYYRIRRETQRFIRRTKREYYNSLIREAEDDFTHHRSRQMYQNLKRATKGYTRRETFVKDQQGNVITNQDEIAKRWVEYFSQLLSAEEPEQTLDFVFPVTVDREVRPPTFDDLKEIVSKLKNNKSCGEDEIFTELLKYGGDELIQRLRHLMDIIWEHERMPDEWKTAIITPIHKKNDPLMCDNYRGIALLNVTYKILSLLILRRLAPLSEEIIGDYQRVSVKGSRLLSTYSR</sequence>
<name>A0A8D9E7Z9_9HEMI</name>
<dbReference type="InterPro" id="IPR036691">
    <property type="entry name" value="Endo/exonu/phosph_ase_sf"/>
</dbReference>
<dbReference type="AlphaFoldDB" id="A0A8D9E7Z9"/>
<reference evidence="1" key="1">
    <citation type="submission" date="2021-05" db="EMBL/GenBank/DDBJ databases">
        <authorList>
            <person name="Alioto T."/>
            <person name="Alioto T."/>
            <person name="Gomez Garrido J."/>
        </authorList>
    </citation>
    <scope>NUCLEOTIDE SEQUENCE</scope>
</reference>
<organism evidence="1">
    <name type="scientific">Cacopsylla melanoneura</name>
    <dbReference type="NCBI Taxonomy" id="428564"/>
    <lineage>
        <taxon>Eukaryota</taxon>
        <taxon>Metazoa</taxon>
        <taxon>Ecdysozoa</taxon>
        <taxon>Arthropoda</taxon>
        <taxon>Hexapoda</taxon>
        <taxon>Insecta</taxon>
        <taxon>Pterygota</taxon>
        <taxon>Neoptera</taxon>
        <taxon>Paraneoptera</taxon>
        <taxon>Hemiptera</taxon>
        <taxon>Sternorrhyncha</taxon>
        <taxon>Psylloidea</taxon>
        <taxon>Psyllidae</taxon>
        <taxon>Psyllinae</taxon>
        <taxon>Cacopsylla</taxon>
    </lineage>
</organism>
<accession>A0A8D9E7Z9</accession>
<evidence type="ECO:0000313" key="1">
    <source>
        <dbReference type="EMBL" id="CAG6741960.1"/>
    </source>
</evidence>